<keyword evidence="3" id="KW-0456">Lyase</keyword>
<evidence type="ECO:0000256" key="3">
    <source>
        <dbReference type="ARBA" id="ARBA00023239"/>
    </source>
</evidence>
<evidence type="ECO:0000259" key="5">
    <source>
        <dbReference type="Pfam" id="PF00291"/>
    </source>
</evidence>
<dbReference type="NCBIfam" id="NF006455">
    <property type="entry name" value="PRK08813.1"/>
    <property type="match status" value="1"/>
</dbReference>
<gene>
    <name evidence="6" type="ORF">GCM10023307_32160</name>
</gene>
<comment type="cofactor">
    <cofactor evidence="1">
        <name>pyridoxal 5'-phosphate</name>
        <dbReference type="ChEBI" id="CHEBI:597326"/>
    </cofactor>
</comment>
<feature type="region of interest" description="Disordered" evidence="4">
    <location>
        <begin position="321"/>
        <end position="399"/>
    </location>
</feature>
<evidence type="ECO:0000256" key="1">
    <source>
        <dbReference type="ARBA" id="ARBA00001933"/>
    </source>
</evidence>
<dbReference type="SUPFAM" id="SSF53686">
    <property type="entry name" value="Tryptophan synthase beta subunit-like PLP-dependent enzymes"/>
    <property type="match status" value="1"/>
</dbReference>
<accession>A0ABP9C0U9</accession>
<dbReference type="Gene3D" id="3.40.50.1100">
    <property type="match status" value="2"/>
</dbReference>
<comment type="caution">
    <text evidence="6">The sequence shown here is derived from an EMBL/GenBank/DDBJ whole genome shotgun (WGS) entry which is preliminary data.</text>
</comment>
<sequence length="399" mass="41887">MDGSDVGDVMQRAGSVHVGASDVLAAQARLRRYLPPTPLHHAERFGCWLKLENLQRTGSYKVRGALNALLAARERGDDRPVIAASAGNHAQGLAWAAYRLNVPAIAVMPHGAPQTKIAGVAHWGATVRLHGDTFDEARLFAMQLAEKNGYRFLSAFDDPDVIAGQGTVGMEIASLAPDVVLVPIGGGGLAAGVALALKTQGVRIVGAQVEHVDAMHRALRGEPEGAPPVATLADGVRVKQPGLLTRRILAELLDDLVIVREAELRETLVRLALEEHVIAEGAGALALAAGRRVAGKRKCAVVSGGNIDAAVLAGLLADVRPRAPRKPRRRAHDDAAPSTAKPAARRADTRLPAPGAGRTTALSPAVVRLAQPTALERTSPEPPAQEWSSPEFPALEAIA</sequence>
<dbReference type="Pfam" id="PF00291">
    <property type="entry name" value="PALP"/>
    <property type="match status" value="1"/>
</dbReference>
<name>A0ABP9C0U9_9GAMM</name>
<dbReference type="InterPro" id="IPR036052">
    <property type="entry name" value="TrpB-like_PALP_sf"/>
</dbReference>
<dbReference type="Proteomes" id="UP001499959">
    <property type="component" value="Unassembled WGS sequence"/>
</dbReference>
<evidence type="ECO:0000313" key="7">
    <source>
        <dbReference type="Proteomes" id="UP001499959"/>
    </source>
</evidence>
<dbReference type="PANTHER" id="PTHR48078:SF6">
    <property type="entry name" value="L-THREONINE DEHYDRATASE CATABOLIC TDCB"/>
    <property type="match status" value="1"/>
</dbReference>
<protein>
    <submittedName>
        <fullName evidence="6">Threonine dehydratase</fullName>
    </submittedName>
</protein>
<dbReference type="CDD" id="cd01562">
    <property type="entry name" value="Thr-dehyd"/>
    <property type="match status" value="1"/>
</dbReference>
<keyword evidence="7" id="KW-1185">Reference proteome</keyword>
<dbReference type="RefSeq" id="WP_345304368.1">
    <property type="nucleotide sequence ID" value="NZ_BAABJE010000017.1"/>
</dbReference>
<proteinExistence type="predicted"/>
<dbReference type="InterPro" id="IPR050147">
    <property type="entry name" value="Ser/Thr_Dehydratase"/>
</dbReference>
<dbReference type="PANTHER" id="PTHR48078">
    <property type="entry name" value="THREONINE DEHYDRATASE, MITOCHONDRIAL-RELATED"/>
    <property type="match status" value="1"/>
</dbReference>
<dbReference type="InterPro" id="IPR001926">
    <property type="entry name" value="TrpB-like_PALP"/>
</dbReference>
<evidence type="ECO:0000256" key="4">
    <source>
        <dbReference type="SAM" id="MobiDB-lite"/>
    </source>
</evidence>
<feature type="domain" description="Tryptophan synthase beta chain-like PALP" evidence="5">
    <location>
        <begin position="35"/>
        <end position="302"/>
    </location>
</feature>
<keyword evidence="2" id="KW-0663">Pyridoxal phosphate</keyword>
<reference evidence="7" key="1">
    <citation type="journal article" date="2019" name="Int. J. Syst. Evol. Microbiol.">
        <title>The Global Catalogue of Microorganisms (GCM) 10K type strain sequencing project: providing services to taxonomists for standard genome sequencing and annotation.</title>
        <authorList>
            <consortium name="The Broad Institute Genomics Platform"/>
            <consortium name="The Broad Institute Genome Sequencing Center for Infectious Disease"/>
            <person name="Wu L."/>
            <person name="Ma J."/>
        </authorList>
    </citation>
    <scope>NUCLEOTIDE SEQUENCE [LARGE SCALE GENOMIC DNA]</scope>
    <source>
        <strain evidence="7">JCM 18204</strain>
    </source>
</reference>
<organism evidence="6 7">
    <name type="scientific">Lysobacter hankyongensis</name>
    <dbReference type="NCBI Taxonomy" id="1176535"/>
    <lineage>
        <taxon>Bacteria</taxon>
        <taxon>Pseudomonadati</taxon>
        <taxon>Pseudomonadota</taxon>
        <taxon>Gammaproteobacteria</taxon>
        <taxon>Lysobacterales</taxon>
        <taxon>Lysobacteraceae</taxon>
        <taxon>Lysobacter</taxon>
    </lineage>
</organism>
<dbReference type="EMBL" id="BAABJE010000017">
    <property type="protein sequence ID" value="GAA4802955.1"/>
    <property type="molecule type" value="Genomic_DNA"/>
</dbReference>
<evidence type="ECO:0000256" key="2">
    <source>
        <dbReference type="ARBA" id="ARBA00022898"/>
    </source>
</evidence>
<evidence type="ECO:0000313" key="6">
    <source>
        <dbReference type="EMBL" id="GAA4802955.1"/>
    </source>
</evidence>